<protein>
    <submittedName>
        <fullName evidence="1">Uncharacterized protein</fullName>
    </submittedName>
</protein>
<dbReference type="EMBL" id="JPMV01000028">
    <property type="protein sequence ID" value="KGI80624.1"/>
    <property type="molecule type" value="Genomic_DNA"/>
</dbReference>
<reference evidence="1 2" key="1">
    <citation type="journal article" date="2014" name="PLoS ONE">
        <title>Identification and Characterization of a New Erythromycin Biosynthetic Gene Cluster in Actinopolyspora erythraea YIM90600, a Novel Erythronolide-Producing Halophilic Actinomycete Isolated from Salt Field.</title>
        <authorList>
            <person name="Chen D."/>
            <person name="Feng J."/>
            <person name="Huang L."/>
            <person name="Zhang Q."/>
            <person name="Wu J."/>
            <person name="Zhu X."/>
            <person name="Duan Y."/>
            <person name="Xu Z."/>
        </authorList>
    </citation>
    <scope>NUCLEOTIDE SEQUENCE [LARGE SCALE GENOMIC DNA]</scope>
    <source>
        <strain evidence="1 2">YIM90600</strain>
    </source>
</reference>
<gene>
    <name evidence="1" type="ORF">IL38_15910</name>
</gene>
<name>A0ABR4X1W5_9ACTN</name>
<proteinExistence type="predicted"/>
<accession>A0ABR4X1W5</accession>
<comment type="caution">
    <text evidence="1">The sequence shown here is derived from an EMBL/GenBank/DDBJ whole genome shotgun (WGS) entry which is preliminary data.</text>
</comment>
<dbReference type="Proteomes" id="UP000029737">
    <property type="component" value="Unassembled WGS sequence"/>
</dbReference>
<sequence length="59" mass="6146">MVTVHFGGGRVTLVRFWSPLMMVFSGLSTLFIEGVEDVAGVIVVRASTPPGPVACPDAA</sequence>
<evidence type="ECO:0000313" key="1">
    <source>
        <dbReference type="EMBL" id="KGI80624.1"/>
    </source>
</evidence>
<evidence type="ECO:0000313" key="2">
    <source>
        <dbReference type="Proteomes" id="UP000029737"/>
    </source>
</evidence>
<organism evidence="1 2">
    <name type="scientific">Actinopolyspora erythraea</name>
    <dbReference type="NCBI Taxonomy" id="414996"/>
    <lineage>
        <taxon>Bacteria</taxon>
        <taxon>Bacillati</taxon>
        <taxon>Actinomycetota</taxon>
        <taxon>Actinomycetes</taxon>
        <taxon>Actinopolysporales</taxon>
        <taxon>Actinopolysporaceae</taxon>
        <taxon>Actinopolyspora</taxon>
    </lineage>
</organism>
<keyword evidence="2" id="KW-1185">Reference proteome</keyword>